<protein>
    <submittedName>
        <fullName evidence="3">DUF4142 domain-containing protein</fullName>
    </submittedName>
</protein>
<dbReference type="Gene3D" id="1.20.1260.10">
    <property type="match status" value="1"/>
</dbReference>
<dbReference type="Pfam" id="PF13628">
    <property type="entry name" value="DUF4142"/>
    <property type="match status" value="1"/>
</dbReference>
<feature type="signal peptide" evidence="1">
    <location>
        <begin position="1"/>
        <end position="20"/>
    </location>
</feature>
<evidence type="ECO:0000313" key="3">
    <source>
        <dbReference type="EMBL" id="NCI50520.1"/>
    </source>
</evidence>
<dbReference type="PROSITE" id="PS51257">
    <property type="entry name" value="PROKAR_LIPOPROTEIN"/>
    <property type="match status" value="1"/>
</dbReference>
<dbReference type="PANTHER" id="PTHR38593">
    <property type="entry name" value="BLR2558 PROTEIN"/>
    <property type="match status" value="1"/>
</dbReference>
<dbReference type="InterPro" id="IPR025419">
    <property type="entry name" value="DUF4142"/>
</dbReference>
<dbReference type="InterPro" id="IPR012347">
    <property type="entry name" value="Ferritin-like"/>
</dbReference>
<keyword evidence="1" id="KW-0732">Signal</keyword>
<organism evidence="3 4">
    <name type="scientific">Sediminibacterium roseum</name>
    <dbReference type="NCBI Taxonomy" id="1978412"/>
    <lineage>
        <taxon>Bacteria</taxon>
        <taxon>Pseudomonadati</taxon>
        <taxon>Bacteroidota</taxon>
        <taxon>Chitinophagia</taxon>
        <taxon>Chitinophagales</taxon>
        <taxon>Chitinophagaceae</taxon>
        <taxon>Sediminibacterium</taxon>
    </lineage>
</organism>
<name>A0ABW9ZVJ9_9BACT</name>
<evidence type="ECO:0000313" key="4">
    <source>
        <dbReference type="Proteomes" id="UP000753802"/>
    </source>
</evidence>
<evidence type="ECO:0000256" key="1">
    <source>
        <dbReference type="SAM" id="SignalP"/>
    </source>
</evidence>
<keyword evidence="4" id="KW-1185">Reference proteome</keyword>
<gene>
    <name evidence="3" type="ORF">GWC95_11340</name>
</gene>
<accession>A0ABW9ZVJ9</accession>
<sequence>MKKVLAGLLVCSALTFVACGDSGEKDSKEVAKEENNQKFDSTNIEGDTKFAVALADGGMLEIESSKLALTSAIASNVKDFAKMMVDDHTGAAAELKDVAAKKNISLPAALSDDKQKKLNDLTAKKGADFDKAYVDLMVNEHEDAVKALKDESEKGNDPDLKAWAAGKLPVIQKHLDVIKAIKDAKK</sequence>
<feature type="domain" description="DUF4142" evidence="2">
    <location>
        <begin position="47"/>
        <end position="180"/>
    </location>
</feature>
<proteinExistence type="predicted"/>
<comment type="caution">
    <text evidence="3">The sequence shown here is derived from an EMBL/GenBank/DDBJ whole genome shotgun (WGS) entry which is preliminary data.</text>
</comment>
<dbReference type="EMBL" id="JAACJS010000015">
    <property type="protein sequence ID" value="NCI50520.1"/>
    <property type="molecule type" value="Genomic_DNA"/>
</dbReference>
<dbReference type="PANTHER" id="PTHR38593:SF1">
    <property type="entry name" value="BLR2558 PROTEIN"/>
    <property type="match status" value="1"/>
</dbReference>
<dbReference type="RefSeq" id="WP_161818839.1">
    <property type="nucleotide sequence ID" value="NZ_JAACJS010000015.1"/>
</dbReference>
<reference evidence="3 4" key="1">
    <citation type="submission" date="2020-01" db="EMBL/GenBank/DDBJ databases">
        <title>Genome analysis.</title>
        <authorList>
            <person name="Wu S."/>
            <person name="Wang G."/>
        </authorList>
    </citation>
    <scope>NUCLEOTIDE SEQUENCE [LARGE SCALE GENOMIC DNA]</scope>
    <source>
        <strain evidence="3 4">SYL130</strain>
    </source>
</reference>
<evidence type="ECO:0000259" key="2">
    <source>
        <dbReference type="Pfam" id="PF13628"/>
    </source>
</evidence>
<dbReference type="Proteomes" id="UP000753802">
    <property type="component" value="Unassembled WGS sequence"/>
</dbReference>
<feature type="chain" id="PRO_5046403151" evidence="1">
    <location>
        <begin position="21"/>
        <end position="186"/>
    </location>
</feature>